<organism evidence="1 2">
    <name type="scientific">Lithospermum erythrorhizon</name>
    <name type="common">Purple gromwell</name>
    <name type="synonym">Lithospermum officinale var. erythrorhizon</name>
    <dbReference type="NCBI Taxonomy" id="34254"/>
    <lineage>
        <taxon>Eukaryota</taxon>
        <taxon>Viridiplantae</taxon>
        <taxon>Streptophyta</taxon>
        <taxon>Embryophyta</taxon>
        <taxon>Tracheophyta</taxon>
        <taxon>Spermatophyta</taxon>
        <taxon>Magnoliopsida</taxon>
        <taxon>eudicotyledons</taxon>
        <taxon>Gunneridae</taxon>
        <taxon>Pentapetalae</taxon>
        <taxon>asterids</taxon>
        <taxon>lamiids</taxon>
        <taxon>Boraginales</taxon>
        <taxon>Boraginaceae</taxon>
        <taxon>Boraginoideae</taxon>
        <taxon>Lithospermeae</taxon>
        <taxon>Lithospermum</taxon>
    </lineage>
</organism>
<proteinExistence type="predicted"/>
<reference evidence="1 2" key="1">
    <citation type="submission" date="2024-01" db="EMBL/GenBank/DDBJ databases">
        <title>The complete chloroplast genome sequence of Lithospermum erythrorhizon: insights into the phylogenetic relationship among Boraginaceae species and the maternal lineages of purple gromwells.</title>
        <authorList>
            <person name="Okada T."/>
            <person name="Watanabe K."/>
        </authorList>
    </citation>
    <scope>NUCLEOTIDE SEQUENCE [LARGE SCALE GENOMIC DNA]</scope>
</reference>
<name>A0AAV3PEW1_LITER</name>
<gene>
    <name evidence="1" type="ORF">LIER_08468</name>
</gene>
<protein>
    <submittedName>
        <fullName evidence="1">Uncharacterized protein</fullName>
    </submittedName>
</protein>
<dbReference type="AlphaFoldDB" id="A0AAV3PEW1"/>
<accession>A0AAV3PEW1</accession>
<sequence>MPGIDSDLALHRLNADTFKSIKQKKRTFSDQKNLAIQHEIKELHARRTTTHYRVWEHWSTEALNTNSSTSWMPPKDIIKYSSMTTIKKKLLSLWSMGCTVGE</sequence>
<evidence type="ECO:0000313" key="1">
    <source>
        <dbReference type="EMBL" id="GAA0149241.1"/>
    </source>
</evidence>
<evidence type="ECO:0000313" key="2">
    <source>
        <dbReference type="Proteomes" id="UP001454036"/>
    </source>
</evidence>
<dbReference type="Proteomes" id="UP001454036">
    <property type="component" value="Unassembled WGS sequence"/>
</dbReference>
<keyword evidence="2" id="KW-1185">Reference proteome</keyword>
<comment type="caution">
    <text evidence="1">The sequence shown here is derived from an EMBL/GenBank/DDBJ whole genome shotgun (WGS) entry which is preliminary data.</text>
</comment>
<dbReference type="EMBL" id="BAABME010001369">
    <property type="protein sequence ID" value="GAA0149241.1"/>
    <property type="molecule type" value="Genomic_DNA"/>
</dbReference>